<dbReference type="SUPFAM" id="SSF47473">
    <property type="entry name" value="EF-hand"/>
    <property type="match status" value="3"/>
</dbReference>
<feature type="region of interest" description="Disordered" evidence="2">
    <location>
        <begin position="226"/>
        <end position="245"/>
    </location>
</feature>
<name>A0AAD7JY63_9AGAR</name>
<evidence type="ECO:0000256" key="2">
    <source>
        <dbReference type="SAM" id="MobiDB-lite"/>
    </source>
</evidence>
<dbReference type="PROSITE" id="PS50222">
    <property type="entry name" value="EF_HAND_2"/>
    <property type="match status" value="1"/>
</dbReference>
<feature type="domain" description="EF-hand" evidence="4">
    <location>
        <begin position="317"/>
        <end position="352"/>
    </location>
</feature>
<dbReference type="InterPro" id="IPR011992">
    <property type="entry name" value="EF-hand-dom_pair"/>
</dbReference>
<proteinExistence type="predicted"/>
<dbReference type="PROSITE" id="PS50031">
    <property type="entry name" value="EH"/>
    <property type="match status" value="3"/>
</dbReference>
<reference evidence="5" key="1">
    <citation type="submission" date="2023-03" db="EMBL/GenBank/DDBJ databases">
        <title>Massive genome expansion in bonnet fungi (Mycena s.s.) driven by repeated elements and novel gene families across ecological guilds.</title>
        <authorList>
            <consortium name="Lawrence Berkeley National Laboratory"/>
            <person name="Harder C.B."/>
            <person name="Miyauchi S."/>
            <person name="Viragh M."/>
            <person name="Kuo A."/>
            <person name="Thoen E."/>
            <person name="Andreopoulos B."/>
            <person name="Lu D."/>
            <person name="Skrede I."/>
            <person name="Drula E."/>
            <person name="Henrissat B."/>
            <person name="Morin E."/>
            <person name="Kohler A."/>
            <person name="Barry K."/>
            <person name="LaButti K."/>
            <person name="Morin E."/>
            <person name="Salamov A."/>
            <person name="Lipzen A."/>
            <person name="Mereny Z."/>
            <person name="Hegedus B."/>
            <person name="Baldrian P."/>
            <person name="Stursova M."/>
            <person name="Weitz H."/>
            <person name="Taylor A."/>
            <person name="Grigoriev I.V."/>
            <person name="Nagy L.G."/>
            <person name="Martin F."/>
            <person name="Kauserud H."/>
        </authorList>
    </citation>
    <scope>NUCLEOTIDE SEQUENCE</scope>
    <source>
        <strain evidence="5">CBHHK188m</strain>
    </source>
</reference>
<feature type="domain" description="EH" evidence="3">
    <location>
        <begin position="284"/>
        <end position="369"/>
    </location>
</feature>
<dbReference type="GO" id="GO:0005886">
    <property type="term" value="C:plasma membrane"/>
    <property type="evidence" value="ECO:0007669"/>
    <property type="project" value="TreeGrafter"/>
</dbReference>
<dbReference type="AlphaFoldDB" id="A0AAD7JY63"/>
<evidence type="ECO:0000313" key="5">
    <source>
        <dbReference type="EMBL" id="KAJ7774187.1"/>
    </source>
</evidence>
<feature type="coiled-coil region" evidence="1">
    <location>
        <begin position="467"/>
        <end position="655"/>
    </location>
</feature>
<accession>A0AAD7JY63</accession>
<dbReference type="Proteomes" id="UP001215280">
    <property type="component" value="Unassembled WGS sequence"/>
</dbReference>
<dbReference type="SMART" id="SM00027">
    <property type="entry name" value="EH"/>
    <property type="match status" value="3"/>
</dbReference>
<feature type="region of interest" description="Disordered" evidence="2">
    <location>
        <begin position="357"/>
        <end position="394"/>
    </location>
</feature>
<comment type="caution">
    <text evidence="5">The sequence shown here is derived from an EMBL/GenBank/DDBJ whole genome shotgun (WGS) entry which is preliminary data.</text>
</comment>
<dbReference type="Gene3D" id="1.10.238.10">
    <property type="entry name" value="EF-hand"/>
    <property type="match status" value="3"/>
</dbReference>
<gene>
    <name evidence="5" type="ORF">DFH07DRAFT_800609</name>
</gene>
<evidence type="ECO:0000259" key="3">
    <source>
        <dbReference type="PROSITE" id="PS50031"/>
    </source>
</evidence>
<evidence type="ECO:0000259" key="4">
    <source>
        <dbReference type="PROSITE" id="PS50222"/>
    </source>
</evidence>
<dbReference type="EMBL" id="JARJLG010000016">
    <property type="protein sequence ID" value="KAJ7774187.1"/>
    <property type="molecule type" value="Genomic_DNA"/>
</dbReference>
<sequence>MPSLIPLEPMPPKFIPSAEETAVVDQLFAHGEPHKLGVLTGDVALNLFSKTNLSAQVLSEIWTIADKDGHGWLSPTQTAVAVRLIGWAQVGVKATSGLLEKPGPLAHIPDVLAPRAGPSKIPSAVVPPFAPEDKAKFLKLFNASGPVNGSIDGERAREIFAKSKLPAETLSQIWELSDTRRRGALDSTDFAIAMHLIQGLMHNQFSVVPAFLPKGLYEQVVAEPSSPMLATPSTPNPPFLDSNRLSVHTDLSKPASRKGSSASSRHLNEQLRSPGPGWDISPDVKAIADRQFDALDPLKNGFIHDNISLPFLLESKLPPEELARIWALADLNSDGKLTRDGFALALFLIDERRRGNPLPAALPSSLRPPDLPPRPGKEKEYQYPPEKTPYAEPSGDSLFRRASVIYPSLPSEPHSNRFSTVFPPNSPGSSQNPQDAAAIAQLTRQTHEMHNLIAQLRSSHVENATSINNLTQENVSLRVMVEDLQTQVANDDPKSQLAVNQVLVRENEGLRTSMQEMREALQQLQASSSDVEMQRIQYEDLVRENERLTAQVTEMRESTTQLPWSGGDSELQTLINEDLARENARLRTEAREMQENVAQLQEATAGYEEQRRLNAELVADNERLQEASLTMQTRFDIQRRELGQLSREVDRLKTQLRAAAAGPSRSNTNDADVPPPAYDEGFPS</sequence>
<evidence type="ECO:0000313" key="6">
    <source>
        <dbReference type="Proteomes" id="UP001215280"/>
    </source>
</evidence>
<keyword evidence="1" id="KW-0175">Coiled coil</keyword>
<evidence type="ECO:0000256" key="1">
    <source>
        <dbReference type="SAM" id="Coils"/>
    </source>
</evidence>
<dbReference type="InterPro" id="IPR000261">
    <property type="entry name" value="EH_dom"/>
</dbReference>
<dbReference type="GO" id="GO:0016197">
    <property type="term" value="P:endosomal transport"/>
    <property type="evidence" value="ECO:0007669"/>
    <property type="project" value="TreeGrafter"/>
</dbReference>
<dbReference type="CDD" id="cd00052">
    <property type="entry name" value="EH"/>
    <property type="match status" value="2"/>
</dbReference>
<dbReference type="PANTHER" id="PTHR11216:SF170">
    <property type="entry name" value="DYNAMIN ASSOCIATED PROTEIN 160, ISOFORM D"/>
    <property type="match status" value="1"/>
</dbReference>
<dbReference type="GO" id="GO:0005737">
    <property type="term" value="C:cytoplasm"/>
    <property type="evidence" value="ECO:0007669"/>
    <property type="project" value="TreeGrafter"/>
</dbReference>
<feature type="domain" description="EH" evidence="3">
    <location>
        <begin position="20"/>
        <end position="132"/>
    </location>
</feature>
<dbReference type="InterPro" id="IPR002048">
    <property type="entry name" value="EF_hand_dom"/>
</dbReference>
<protein>
    <submittedName>
        <fullName evidence="5">Uncharacterized protein</fullName>
    </submittedName>
</protein>
<feature type="compositionally biased region" description="Low complexity" evidence="2">
    <location>
        <begin position="357"/>
        <end position="368"/>
    </location>
</feature>
<organism evidence="5 6">
    <name type="scientific">Mycena maculata</name>
    <dbReference type="NCBI Taxonomy" id="230809"/>
    <lineage>
        <taxon>Eukaryota</taxon>
        <taxon>Fungi</taxon>
        <taxon>Dikarya</taxon>
        <taxon>Basidiomycota</taxon>
        <taxon>Agaricomycotina</taxon>
        <taxon>Agaricomycetes</taxon>
        <taxon>Agaricomycetidae</taxon>
        <taxon>Agaricales</taxon>
        <taxon>Marasmiineae</taxon>
        <taxon>Mycenaceae</taxon>
        <taxon>Mycena</taxon>
    </lineage>
</organism>
<dbReference type="GO" id="GO:0005509">
    <property type="term" value="F:calcium ion binding"/>
    <property type="evidence" value="ECO:0007669"/>
    <property type="project" value="InterPro"/>
</dbReference>
<feature type="domain" description="EH" evidence="3">
    <location>
        <begin position="133"/>
        <end position="223"/>
    </location>
</feature>
<dbReference type="Pfam" id="PF12763">
    <property type="entry name" value="EH"/>
    <property type="match status" value="3"/>
</dbReference>
<feature type="region of interest" description="Disordered" evidence="2">
    <location>
        <begin position="657"/>
        <end position="684"/>
    </location>
</feature>
<keyword evidence="6" id="KW-1185">Reference proteome</keyword>
<dbReference type="GO" id="GO:0006897">
    <property type="term" value="P:endocytosis"/>
    <property type="evidence" value="ECO:0007669"/>
    <property type="project" value="TreeGrafter"/>
</dbReference>
<dbReference type="PANTHER" id="PTHR11216">
    <property type="entry name" value="EH DOMAIN"/>
    <property type="match status" value="1"/>
</dbReference>
<feature type="region of interest" description="Disordered" evidence="2">
    <location>
        <begin position="250"/>
        <end position="280"/>
    </location>
</feature>